<feature type="transmembrane region" description="Helical" evidence="1">
    <location>
        <begin position="168"/>
        <end position="187"/>
    </location>
</feature>
<feature type="transmembrane region" description="Helical" evidence="1">
    <location>
        <begin position="193"/>
        <end position="213"/>
    </location>
</feature>
<name>A0A1A9V5U0_GLOAU</name>
<proteinExistence type="predicted"/>
<keyword evidence="1" id="KW-1133">Transmembrane helix</keyword>
<keyword evidence="1" id="KW-0812">Transmembrane</keyword>
<accession>A0A1A9V5U0</accession>
<evidence type="ECO:0000256" key="1">
    <source>
        <dbReference type="SAM" id="Phobius"/>
    </source>
</evidence>
<evidence type="ECO:0000313" key="2">
    <source>
        <dbReference type="EnsemblMetazoa" id="GAUT026929-PA"/>
    </source>
</evidence>
<dbReference type="EnsemblMetazoa" id="GAUT026929-RA">
    <property type="protein sequence ID" value="GAUT026929-PA"/>
    <property type="gene ID" value="GAUT026929"/>
</dbReference>
<dbReference type="AlphaFoldDB" id="A0A1A9V5U0"/>
<reference evidence="2" key="1">
    <citation type="submission" date="2020-05" db="UniProtKB">
        <authorList>
            <consortium name="EnsemblMetazoa"/>
        </authorList>
    </citation>
    <scope>IDENTIFICATION</scope>
    <source>
        <strain evidence="2">TTRI</strain>
    </source>
</reference>
<protein>
    <submittedName>
        <fullName evidence="2">Uncharacterized protein</fullName>
    </submittedName>
</protein>
<feature type="transmembrane region" description="Helical" evidence="1">
    <location>
        <begin position="121"/>
        <end position="138"/>
    </location>
</feature>
<dbReference type="Proteomes" id="UP000078200">
    <property type="component" value="Unassembled WGS sequence"/>
</dbReference>
<keyword evidence="3" id="KW-1185">Reference proteome</keyword>
<keyword evidence="1" id="KW-0472">Membrane</keyword>
<sequence>MNMNMNIYEYVKIAVLEWAASVETCRVINHQEEQRCEIKICAHYTIEEISVILVLFNDVLAYADVSSFLIKFLTRKVKSVKSSATPRLDFQCSSLELKYLVQPTTTESHSLDIASVRYCTILYYTSAVLYYTILVLYYTSTILYYTLLVLYYTILYSTSTILYYTSTVLYYTSTILYYTILVLYYTILYCTILYYTILYYTILYYTSTVLYYTREIFKILTASGLELKSKKGAEEPGSPLGPGGPGGPRILSPGGPLGPRSPFSPFNCPIEQTFRRFYDKLHDINTCLMVVGGCLYL</sequence>
<evidence type="ECO:0000313" key="3">
    <source>
        <dbReference type="Proteomes" id="UP000078200"/>
    </source>
</evidence>
<organism evidence="2 3">
    <name type="scientific">Glossina austeni</name>
    <name type="common">Savannah tsetse fly</name>
    <dbReference type="NCBI Taxonomy" id="7395"/>
    <lineage>
        <taxon>Eukaryota</taxon>
        <taxon>Metazoa</taxon>
        <taxon>Ecdysozoa</taxon>
        <taxon>Arthropoda</taxon>
        <taxon>Hexapoda</taxon>
        <taxon>Insecta</taxon>
        <taxon>Pterygota</taxon>
        <taxon>Neoptera</taxon>
        <taxon>Endopterygota</taxon>
        <taxon>Diptera</taxon>
        <taxon>Brachycera</taxon>
        <taxon>Muscomorpha</taxon>
        <taxon>Hippoboscoidea</taxon>
        <taxon>Glossinidae</taxon>
        <taxon>Glossina</taxon>
    </lineage>
</organism>
<dbReference type="VEuPathDB" id="VectorBase:GAUT026929"/>